<dbReference type="AlphaFoldDB" id="A0A6C0LWV6"/>
<protein>
    <submittedName>
        <fullName evidence="2">Uncharacterized protein</fullName>
    </submittedName>
</protein>
<proteinExistence type="predicted"/>
<organism evidence="2">
    <name type="scientific">viral metagenome</name>
    <dbReference type="NCBI Taxonomy" id="1070528"/>
    <lineage>
        <taxon>unclassified sequences</taxon>
        <taxon>metagenomes</taxon>
        <taxon>organismal metagenomes</taxon>
    </lineage>
</organism>
<feature type="transmembrane region" description="Helical" evidence="1">
    <location>
        <begin position="86"/>
        <end position="105"/>
    </location>
</feature>
<name>A0A6C0LWV6_9ZZZZ</name>
<keyword evidence="1" id="KW-1133">Transmembrane helix</keyword>
<keyword evidence="1" id="KW-0812">Transmembrane</keyword>
<dbReference type="EMBL" id="MN740573">
    <property type="protein sequence ID" value="QHU34498.1"/>
    <property type="molecule type" value="Genomic_DNA"/>
</dbReference>
<feature type="transmembrane region" description="Helical" evidence="1">
    <location>
        <begin position="45"/>
        <end position="66"/>
    </location>
</feature>
<sequence>MPELDVILKSLEKKVSDLSDVNLSSPTISKDGYFEKLKSKINLKILVYGSIPLFIIIILALWKPSFVRKEQEDSEMLDNKISFKKFSKVVIISSIILYGLLFVFLKQKQIKL</sequence>
<evidence type="ECO:0000313" key="2">
    <source>
        <dbReference type="EMBL" id="QHU34498.1"/>
    </source>
</evidence>
<keyword evidence="1" id="KW-0472">Membrane</keyword>
<reference evidence="2" key="1">
    <citation type="journal article" date="2020" name="Nature">
        <title>Giant virus diversity and host interactions through global metagenomics.</title>
        <authorList>
            <person name="Schulz F."/>
            <person name="Roux S."/>
            <person name="Paez-Espino D."/>
            <person name="Jungbluth S."/>
            <person name="Walsh D.A."/>
            <person name="Denef V.J."/>
            <person name="McMahon K.D."/>
            <person name="Konstantinidis K.T."/>
            <person name="Eloe-Fadrosh E.A."/>
            <person name="Kyrpides N.C."/>
            <person name="Woyke T."/>
        </authorList>
    </citation>
    <scope>NUCLEOTIDE SEQUENCE</scope>
    <source>
        <strain evidence="2">GVMAG-S-1016713-169</strain>
    </source>
</reference>
<evidence type="ECO:0000256" key="1">
    <source>
        <dbReference type="SAM" id="Phobius"/>
    </source>
</evidence>
<accession>A0A6C0LWV6</accession>